<evidence type="ECO:0000313" key="1">
    <source>
        <dbReference type="EMBL" id="MBB1125501.1"/>
    </source>
</evidence>
<keyword evidence="2" id="KW-1185">Reference proteome</keyword>
<dbReference type="Proteomes" id="UP000548632">
    <property type="component" value="Unassembled WGS sequence"/>
</dbReference>
<evidence type="ECO:0000313" key="2">
    <source>
        <dbReference type="Proteomes" id="UP000548632"/>
    </source>
</evidence>
<organism evidence="1 2">
    <name type="scientific">Thiospirillum jenense</name>
    <dbReference type="NCBI Taxonomy" id="1653858"/>
    <lineage>
        <taxon>Bacteria</taxon>
        <taxon>Pseudomonadati</taxon>
        <taxon>Pseudomonadota</taxon>
        <taxon>Gammaproteobacteria</taxon>
        <taxon>Chromatiales</taxon>
        <taxon>Chromatiaceae</taxon>
        <taxon>Thiospirillum</taxon>
    </lineage>
</organism>
<name>A0A839H8T3_9GAMM</name>
<dbReference type="AlphaFoldDB" id="A0A839H8T3"/>
<sequence length="94" mass="10885">MVLKKKWSKTEEKFLLEMYGKTSMADICTYLDRSENSVKNKLFVLGITVGGDFEQYEDDFIKEVYDVMPVRIISAKLERSVHAIRARAFELGVN</sequence>
<accession>A0A839H8T3</accession>
<dbReference type="RefSeq" id="WP_182582913.1">
    <property type="nucleotide sequence ID" value="NZ_JABVCQ010000007.1"/>
</dbReference>
<proteinExistence type="predicted"/>
<comment type="caution">
    <text evidence="1">The sequence shown here is derived from an EMBL/GenBank/DDBJ whole genome shotgun (WGS) entry which is preliminary data.</text>
</comment>
<gene>
    <name evidence="1" type="ORF">HUK38_04555</name>
</gene>
<dbReference type="InterPro" id="IPR001005">
    <property type="entry name" value="SANT/Myb"/>
</dbReference>
<dbReference type="CDD" id="cd00167">
    <property type="entry name" value="SANT"/>
    <property type="match status" value="1"/>
</dbReference>
<dbReference type="EMBL" id="JABVCQ010000007">
    <property type="protein sequence ID" value="MBB1125501.1"/>
    <property type="molecule type" value="Genomic_DNA"/>
</dbReference>
<reference evidence="1 2" key="1">
    <citation type="journal article" date="2020" name="Arch. Microbiol.">
        <title>The genome sequence of the giant phototrophic gammaproteobacterium Thiospirillum jenense gives insight into its physiological properties and phylogenetic relationships.</title>
        <authorList>
            <person name="Imhoff J.F."/>
            <person name="Meyer T.E."/>
            <person name="Kyndt J.A."/>
        </authorList>
    </citation>
    <scope>NUCLEOTIDE SEQUENCE [LARGE SCALE GENOMIC DNA]</scope>
    <source>
        <strain evidence="1 2">DSM 216</strain>
    </source>
</reference>
<protein>
    <submittedName>
        <fullName evidence="1">Uncharacterized protein</fullName>
    </submittedName>
</protein>